<name>A0A8H4J9D5_9PEZI</name>
<reference evidence="1" key="1">
    <citation type="submission" date="2020-04" db="EMBL/GenBank/DDBJ databases">
        <title>Genome Assembly and Annotation of Botryosphaeria dothidea sdau 11-99, a Latent Pathogen of Apple Fruit Ring Rot in China.</title>
        <authorList>
            <person name="Yu C."/>
            <person name="Diao Y."/>
            <person name="Lu Q."/>
            <person name="Zhao J."/>
            <person name="Cui S."/>
            <person name="Peng C."/>
            <person name="He B."/>
            <person name="Liu H."/>
        </authorList>
    </citation>
    <scope>NUCLEOTIDE SEQUENCE [LARGE SCALE GENOMIC DNA]</scope>
    <source>
        <strain evidence="1">Sdau11-99</strain>
    </source>
</reference>
<accession>A0A8H4J9D5</accession>
<keyword evidence="2" id="KW-1185">Reference proteome</keyword>
<comment type="caution">
    <text evidence="1">The sequence shown here is derived from an EMBL/GenBank/DDBJ whole genome shotgun (WGS) entry which is preliminary data.</text>
</comment>
<organism evidence="1 2">
    <name type="scientific">Botryosphaeria dothidea</name>
    <dbReference type="NCBI Taxonomy" id="55169"/>
    <lineage>
        <taxon>Eukaryota</taxon>
        <taxon>Fungi</taxon>
        <taxon>Dikarya</taxon>
        <taxon>Ascomycota</taxon>
        <taxon>Pezizomycotina</taxon>
        <taxon>Dothideomycetes</taxon>
        <taxon>Dothideomycetes incertae sedis</taxon>
        <taxon>Botryosphaeriales</taxon>
        <taxon>Botryosphaeriaceae</taxon>
        <taxon>Botryosphaeria</taxon>
    </lineage>
</organism>
<dbReference type="Proteomes" id="UP000572817">
    <property type="component" value="Unassembled WGS sequence"/>
</dbReference>
<evidence type="ECO:0000313" key="2">
    <source>
        <dbReference type="Proteomes" id="UP000572817"/>
    </source>
</evidence>
<evidence type="ECO:0000313" key="1">
    <source>
        <dbReference type="EMBL" id="KAF4313413.1"/>
    </source>
</evidence>
<sequence>MPPPSSESSSPNFAPIPAKKDMVASITRPWRTYMIAYALLAAVASAFPNPAVASTTAADFAPATTQTWPTPTIRTNVNPLTTETPSPTVVSGSTVSAATFFNPSASLAISGTTLRAASTPSASAGAEGGEEGEGSRVGVSAVALVAAIAGLVGVVPL</sequence>
<proteinExistence type="predicted"/>
<dbReference type="AlphaFoldDB" id="A0A8H4J9D5"/>
<gene>
    <name evidence="1" type="ORF">GTA08_BOTSDO01630</name>
</gene>
<protein>
    <submittedName>
        <fullName evidence="1">Uncharacterized protein</fullName>
    </submittedName>
</protein>
<dbReference type="EMBL" id="WWBZ02000001">
    <property type="protein sequence ID" value="KAF4313413.1"/>
    <property type="molecule type" value="Genomic_DNA"/>
</dbReference>